<dbReference type="EMBL" id="AP015041">
    <property type="protein sequence ID" value="BAT96206.1"/>
    <property type="molecule type" value="Genomic_DNA"/>
</dbReference>
<protein>
    <submittedName>
        <fullName evidence="1">Uncharacterized protein</fullName>
    </submittedName>
</protein>
<sequence>MDVIGCLWYSKCATKESPSLSSLRSRIEIVPSSLPEANIQLANLFHDMTFTSALCALKDAAGDFPKRISHIAIFPSTEQEART</sequence>
<dbReference type="AlphaFoldDB" id="A0A0S3STR3"/>
<organism evidence="1 2">
    <name type="scientific">Vigna angularis var. angularis</name>
    <dbReference type="NCBI Taxonomy" id="157739"/>
    <lineage>
        <taxon>Eukaryota</taxon>
        <taxon>Viridiplantae</taxon>
        <taxon>Streptophyta</taxon>
        <taxon>Embryophyta</taxon>
        <taxon>Tracheophyta</taxon>
        <taxon>Spermatophyta</taxon>
        <taxon>Magnoliopsida</taxon>
        <taxon>eudicotyledons</taxon>
        <taxon>Gunneridae</taxon>
        <taxon>Pentapetalae</taxon>
        <taxon>rosids</taxon>
        <taxon>fabids</taxon>
        <taxon>Fabales</taxon>
        <taxon>Fabaceae</taxon>
        <taxon>Papilionoideae</taxon>
        <taxon>50 kb inversion clade</taxon>
        <taxon>NPAAA clade</taxon>
        <taxon>indigoferoid/millettioid clade</taxon>
        <taxon>Phaseoleae</taxon>
        <taxon>Vigna</taxon>
    </lineage>
</organism>
<reference evidence="1 2" key="1">
    <citation type="journal article" date="2015" name="Sci. Rep.">
        <title>The power of single molecule real-time sequencing technology in the de novo assembly of a eukaryotic genome.</title>
        <authorList>
            <person name="Sakai H."/>
            <person name="Naito K."/>
            <person name="Ogiso-Tanaka E."/>
            <person name="Takahashi Y."/>
            <person name="Iseki K."/>
            <person name="Muto C."/>
            <person name="Satou K."/>
            <person name="Teruya K."/>
            <person name="Shiroma A."/>
            <person name="Shimoji M."/>
            <person name="Hirano T."/>
            <person name="Itoh T."/>
            <person name="Kaga A."/>
            <person name="Tomooka N."/>
        </authorList>
    </citation>
    <scope>NUCLEOTIDE SEQUENCE [LARGE SCALE GENOMIC DNA]</scope>
    <source>
        <strain evidence="2">cv. Shumari</strain>
    </source>
</reference>
<name>A0A0S3STR3_PHAAN</name>
<keyword evidence="2" id="KW-1185">Reference proteome</keyword>
<gene>
    <name evidence="1" type="primary">Vigan.08G310500</name>
    <name evidence="1" type="ORF">VIGAN_08310500</name>
</gene>
<accession>A0A0S3STR3</accession>
<evidence type="ECO:0000313" key="2">
    <source>
        <dbReference type="Proteomes" id="UP000291084"/>
    </source>
</evidence>
<dbReference type="Proteomes" id="UP000291084">
    <property type="component" value="Chromosome 8"/>
</dbReference>
<proteinExistence type="predicted"/>
<evidence type="ECO:0000313" key="1">
    <source>
        <dbReference type="EMBL" id="BAT96206.1"/>
    </source>
</evidence>